<proteinExistence type="predicted"/>
<dbReference type="Proteomes" id="UP001497535">
    <property type="component" value="Unassembled WGS sequence"/>
</dbReference>
<sequence length="176" mass="19590">MFHIASQLLIRTFTTPKHSQVTSLCASRCKEKNTNISIQQQQHFFTSATSEGTIQIWSFTQADPLKSLEVSSTRIFTTALSSDDKWIVAGSADSCARIVTLDSGKVTKVFRDHTGKGMLLKIKKNFKKLKGPVVGLQISSDDSLLVTGSGDFAVMVWDIEKEIIIVNKIFFLKIFK</sequence>
<reference evidence="1" key="1">
    <citation type="submission" date="2023-11" db="EMBL/GenBank/DDBJ databases">
        <authorList>
            <person name="Poullet M."/>
        </authorList>
    </citation>
    <scope>NUCLEOTIDE SEQUENCE</scope>
    <source>
        <strain evidence="1">E1834</strain>
    </source>
</reference>
<name>A0ACB0YKI4_MELEN</name>
<accession>A0ACB0YKI4</accession>
<protein>
    <submittedName>
        <fullName evidence="1">Uncharacterized protein</fullName>
    </submittedName>
</protein>
<evidence type="ECO:0000313" key="2">
    <source>
        <dbReference type="Proteomes" id="UP001497535"/>
    </source>
</evidence>
<evidence type="ECO:0000313" key="1">
    <source>
        <dbReference type="EMBL" id="CAK5051134.1"/>
    </source>
</evidence>
<dbReference type="EMBL" id="CAVMJV010000014">
    <property type="protein sequence ID" value="CAK5051134.1"/>
    <property type="molecule type" value="Genomic_DNA"/>
</dbReference>
<keyword evidence="2" id="KW-1185">Reference proteome</keyword>
<gene>
    <name evidence="1" type="ORF">MENTE1834_LOCUS13520</name>
</gene>
<comment type="caution">
    <text evidence="1">The sequence shown here is derived from an EMBL/GenBank/DDBJ whole genome shotgun (WGS) entry which is preliminary data.</text>
</comment>
<organism evidence="1 2">
    <name type="scientific">Meloidogyne enterolobii</name>
    <name type="common">Root-knot nematode worm</name>
    <name type="synonym">Meloidogyne mayaguensis</name>
    <dbReference type="NCBI Taxonomy" id="390850"/>
    <lineage>
        <taxon>Eukaryota</taxon>
        <taxon>Metazoa</taxon>
        <taxon>Ecdysozoa</taxon>
        <taxon>Nematoda</taxon>
        <taxon>Chromadorea</taxon>
        <taxon>Rhabditida</taxon>
        <taxon>Tylenchina</taxon>
        <taxon>Tylenchomorpha</taxon>
        <taxon>Tylenchoidea</taxon>
        <taxon>Meloidogynidae</taxon>
        <taxon>Meloidogyninae</taxon>
        <taxon>Meloidogyne</taxon>
    </lineage>
</organism>